<name>A0A8J3GJS9_9HYPH</name>
<evidence type="ECO:0000256" key="2">
    <source>
        <dbReference type="SAM" id="SignalP"/>
    </source>
</evidence>
<evidence type="ECO:0000256" key="1">
    <source>
        <dbReference type="SAM" id="MobiDB-lite"/>
    </source>
</evidence>
<feature type="chain" id="PRO_5035281262" description="Carboxypeptidase regulatory-like domain-containing protein" evidence="2">
    <location>
        <begin position="26"/>
        <end position="398"/>
    </location>
</feature>
<dbReference type="AlphaFoldDB" id="A0A8J3GJS9"/>
<feature type="compositionally biased region" description="Gly residues" evidence="1">
    <location>
        <begin position="27"/>
        <end position="56"/>
    </location>
</feature>
<organism evidence="3 4">
    <name type="scientific">Tianweitania populi</name>
    <dbReference type="NCBI Taxonomy" id="1607949"/>
    <lineage>
        <taxon>Bacteria</taxon>
        <taxon>Pseudomonadati</taxon>
        <taxon>Pseudomonadota</taxon>
        <taxon>Alphaproteobacteria</taxon>
        <taxon>Hyphomicrobiales</taxon>
        <taxon>Phyllobacteriaceae</taxon>
        <taxon>Tianweitania</taxon>
    </lineage>
</organism>
<evidence type="ECO:0000313" key="3">
    <source>
        <dbReference type="EMBL" id="GHD08416.1"/>
    </source>
</evidence>
<reference evidence="3" key="1">
    <citation type="journal article" date="2014" name="Int. J. Syst. Evol. Microbiol.">
        <title>Complete genome sequence of Corynebacterium casei LMG S-19264T (=DSM 44701T), isolated from a smear-ripened cheese.</title>
        <authorList>
            <consortium name="US DOE Joint Genome Institute (JGI-PGF)"/>
            <person name="Walter F."/>
            <person name="Albersmeier A."/>
            <person name="Kalinowski J."/>
            <person name="Ruckert C."/>
        </authorList>
    </citation>
    <scope>NUCLEOTIDE SEQUENCE</scope>
    <source>
        <strain evidence="3">KCTC 42249</strain>
    </source>
</reference>
<reference evidence="3" key="2">
    <citation type="submission" date="2020-09" db="EMBL/GenBank/DDBJ databases">
        <authorList>
            <person name="Sun Q."/>
            <person name="Kim S."/>
        </authorList>
    </citation>
    <scope>NUCLEOTIDE SEQUENCE</scope>
    <source>
        <strain evidence="3">KCTC 42249</strain>
    </source>
</reference>
<accession>A0A8J3GJS9</accession>
<dbReference type="EMBL" id="BMZQ01000001">
    <property type="protein sequence ID" value="GHD08416.1"/>
    <property type="molecule type" value="Genomic_DNA"/>
</dbReference>
<gene>
    <name evidence="3" type="ORF">GCM10016234_07920</name>
</gene>
<keyword evidence="2" id="KW-0732">Signal</keyword>
<evidence type="ECO:0008006" key="5">
    <source>
        <dbReference type="Google" id="ProtNLM"/>
    </source>
</evidence>
<sequence>MISTALRSTTLGVALLGMVMSNAIAQQGGGPGGGGPGGPGGPGGGPNGGQSEGGLGVPPEGHSGRRPLFAPPQVDDAPADDDGFPDAPLLEGTPPATPGFGGDAPAATMPDVKLPGITNYAPANQQTPLATGNLGEITLGAQLTENAKEIPRGLVWRVFKPDAGEDGKLPLVASAQGGTSVFQLEPGSYLVHAAYGRAGVTKRISVTREPKRESLVLDAGGLKLDAVLSGGMRIPSDKLRFSIFDSHSDATGERALIIPDVSPGTVVRLNAGTYHVVSTYGTVNAVIRSDIRVESGQLTEATVEHKAAQMTMKLVREAGGEAIADTAWSVVNGSGDIVQENVGAFASMVLAEGTYTAVAKNRDRIYSRDFTVLAGRNQDVEVLATEGQPASPAEVTSE</sequence>
<evidence type="ECO:0000313" key="4">
    <source>
        <dbReference type="Proteomes" id="UP000630142"/>
    </source>
</evidence>
<keyword evidence="4" id="KW-1185">Reference proteome</keyword>
<comment type="caution">
    <text evidence="3">The sequence shown here is derived from an EMBL/GenBank/DDBJ whole genome shotgun (WGS) entry which is preliminary data.</text>
</comment>
<protein>
    <recommendedName>
        <fullName evidence="5">Carboxypeptidase regulatory-like domain-containing protein</fullName>
    </recommendedName>
</protein>
<dbReference type="Proteomes" id="UP000630142">
    <property type="component" value="Unassembled WGS sequence"/>
</dbReference>
<feature type="region of interest" description="Disordered" evidence="1">
    <location>
        <begin position="27"/>
        <end position="108"/>
    </location>
</feature>
<proteinExistence type="predicted"/>
<feature type="signal peptide" evidence="2">
    <location>
        <begin position="1"/>
        <end position="25"/>
    </location>
</feature>